<evidence type="ECO:0000256" key="8">
    <source>
        <dbReference type="ARBA" id="ARBA00048679"/>
    </source>
</evidence>
<comment type="caution">
    <text evidence="12">The sequence shown here is derived from an EMBL/GenBank/DDBJ whole genome shotgun (WGS) entry which is preliminary data.</text>
</comment>
<evidence type="ECO:0000259" key="10">
    <source>
        <dbReference type="PROSITE" id="PS50011"/>
    </source>
</evidence>
<dbReference type="SUPFAM" id="SSF103243">
    <property type="entry name" value="KA1-like"/>
    <property type="match status" value="1"/>
</dbReference>
<dbReference type="OrthoDB" id="193931at2759"/>
<evidence type="ECO:0000256" key="9">
    <source>
        <dbReference type="SAM" id="MobiDB-lite"/>
    </source>
</evidence>
<feature type="non-terminal residue" evidence="12">
    <location>
        <position position="1"/>
    </location>
</feature>
<comment type="catalytic activity">
    <reaction evidence="7">
        <text>L-threonyl-[protein] + ATP = O-phospho-L-threonyl-[protein] + ADP + H(+)</text>
        <dbReference type="Rhea" id="RHEA:46608"/>
        <dbReference type="Rhea" id="RHEA-COMP:11060"/>
        <dbReference type="Rhea" id="RHEA-COMP:11605"/>
        <dbReference type="ChEBI" id="CHEBI:15378"/>
        <dbReference type="ChEBI" id="CHEBI:30013"/>
        <dbReference type="ChEBI" id="CHEBI:30616"/>
        <dbReference type="ChEBI" id="CHEBI:61977"/>
        <dbReference type="ChEBI" id="CHEBI:456216"/>
        <dbReference type="EC" id="2.7.11.1"/>
    </reaction>
</comment>
<sequence length="606" mass="69183">KIHHPNIVELYNVIETDKYIGIILQCATGGELFDYILAHRYLKEKDASRLFAQLMSGVHYMHQKRIVHRDLKLENLLLDKNRNVLITDFGFANQYTSAVDDLMSTSCGSPCYAAPELVMNQGVYVGPAVDIWSCGVILFAMLCGYLPYDDDPANPDSHNINLLYKYILNTPLIFPDYISKEACDLLRRMLVPDPEKRCTMETIMEHPWLSPHRDLFDFTIEEEEEEMVVPDQTTINETTTTTTTTTTREIIITDQTVPVPLEKDSHLDQKAPATPPKDELSYIVKQETRPKSTLSTSTEKVFHFLSGQNNTPGHTEKRTRHMSLADESHSILQAKFLSSTQRCSTNSPLPSPSASTPHKKTNRSGGARKKTLSLLVNSMTDRRRPSENQMTPSVSETTESKEKHRSAGKKFMDWFKKKPLDSSKSDPKLRTHHGAVDQEALTSRAPTQVFVEVKDILTSMGLEFKRDGGEYKLKCVRPRRVGQPQPNPNLRMLLRRPSNAQTDQIIYGEPSVDPGDEVRFSIELCKIKNLPGLYIVDMRRMRGNVWAYKYLYRTLMDALQLKQDDYLNRQHILAESTVEEEEEEEEEIYNNKTSSTLIMDSKELTA</sequence>
<dbReference type="Gene3D" id="1.10.510.10">
    <property type="entry name" value="Transferase(Phosphotransferase) domain 1"/>
    <property type="match status" value="1"/>
</dbReference>
<dbReference type="InterPro" id="IPR000719">
    <property type="entry name" value="Prot_kinase_dom"/>
</dbReference>
<dbReference type="GO" id="GO:0005737">
    <property type="term" value="C:cytoplasm"/>
    <property type="evidence" value="ECO:0007669"/>
    <property type="project" value="TreeGrafter"/>
</dbReference>
<protein>
    <recommendedName>
        <fullName evidence="1">non-specific serine/threonine protein kinase</fullName>
        <ecNumber evidence="1">2.7.11.1</ecNumber>
    </recommendedName>
</protein>
<feature type="domain" description="KA1" evidence="11">
    <location>
        <begin position="511"/>
        <end position="561"/>
    </location>
</feature>
<dbReference type="Pfam" id="PF02149">
    <property type="entry name" value="KA1"/>
    <property type="match status" value="1"/>
</dbReference>
<dbReference type="FunFam" id="1.10.510.10:FF:000571">
    <property type="entry name" value="Maternal embryonic leucine zipper kinase"/>
    <property type="match status" value="1"/>
</dbReference>
<dbReference type="GO" id="GO:0005524">
    <property type="term" value="F:ATP binding"/>
    <property type="evidence" value="ECO:0007669"/>
    <property type="project" value="UniProtKB-KW"/>
</dbReference>
<dbReference type="AlphaFoldDB" id="A0A367IYS2"/>
<reference evidence="12 13" key="1">
    <citation type="journal article" date="2018" name="G3 (Bethesda)">
        <title>Phylogenetic and Phylogenomic Definition of Rhizopus Species.</title>
        <authorList>
            <person name="Gryganskyi A.P."/>
            <person name="Golan J."/>
            <person name="Dolatabadi S."/>
            <person name="Mondo S."/>
            <person name="Robb S."/>
            <person name="Idnurm A."/>
            <person name="Muszewska A."/>
            <person name="Steczkiewicz K."/>
            <person name="Masonjones S."/>
            <person name="Liao H.L."/>
            <person name="Gajdeczka M.T."/>
            <person name="Anike F."/>
            <person name="Vuek A."/>
            <person name="Anishchenko I.M."/>
            <person name="Voigt K."/>
            <person name="de Hoog G.S."/>
            <person name="Smith M.E."/>
            <person name="Heitman J."/>
            <person name="Vilgalys R."/>
            <person name="Stajich J.E."/>
        </authorList>
    </citation>
    <scope>NUCLEOTIDE SEQUENCE [LARGE SCALE GENOMIC DNA]</scope>
    <source>
        <strain evidence="12 13">LSU 92-RS-03</strain>
    </source>
</reference>
<dbReference type="PANTHER" id="PTHR24346">
    <property type="entry name" value="MAP/MICROTUBULE AFFINITY-REGULATING KINASE"/>
    <property type="match status" value="1"/>
</dbReference>
<evidence type="ECO:0000256" key="7">
    <source>
        <dbReference type="ARBA" id="ARBA00047899"/>
    </source>
</evidence>
<dbReference type="SMART" id="SM00220">
    <property type="entry name" value="S_TKc"/>
    <property type="match status" value="1"/>
</dbReference>
<dbReference type="GO" id="GO:0004674">
    <property type="term" value="F:protein serine/threonine kinase activity"/>
    <property type="evidence" value="ECO:0007669"/>
    <property type="project" value="UniProtKB-KW"/>
</dbReference>
<evidence type="ECO:0000313" key="13">
    <source>
        <dbReference type="Proteomes" id="UP000253551"/>
    </source>
</evidence>
<dbReference type="PROSITE" id="PS50011">
    <property type="entry name" value="PROTEIN_KINASE_DOM"/>
    <property type="match status" value="1"/>
</dbReference>
<dbReference type="Gene3D" id="3.30.310.80">
    <property type="entry name" value="Kinase associated domain 1, KA1"/>
    <property type="match status" value="1"/>
</dbReference>
<feature type="region of interest" description="Disordered" evidence="9">
    <location>
        <begin position="339"/>
        <end position="436"/>
    </location>
</feature>
<evidence type="ECO:0000256" key="5">
    <source>
        <dbReference type="ARBA" id="ARBA00022777"/>
    </source>
</evidence>
<feature type="compositionally biased region" description="Polar residues" evidence="9">
    <location>
        <begin position="339"/>
        <end position="356"/>
    </location>
</feature>
<feature type="compositionally biased region" description="Basic and acidic residues" evidence="9">
    <location>
        <begin position="410"/>
        <end position="429"/>
    </location>
</feature>
<evidence type="ECO:0000256" key="4">
    <source>
        <dbReference type="ARBA" id="ARBA00022741"/>
    </source>
</evidence>
<feature type="compositionally biased region" description="Polar residues" evidence="9">
    <location>
        <begin position="387"/>
        <end position="397"/>
    </location>
</feature>
<dbReference type="STRING" id="4846.A0A367IYS2"/>
<evidence type="ECO:0000313" key="12">
    <source>
        <dbReference type="EMBL" id="RCH82827.1"/>
    </source>
</evidence>
<dbReference type="InterPro" id="IPR011009">
    <property type="entry name" value="Kinase-like_dom_sf"/>
</dbReference>
<evidence type="ECO:0000256" key="6">
    <source>
        <dbReference type="ARBA" id="ARBA00022840"/>
    </source>
</evidence>
<name>A0A367IYS2_RHIST</name>
<evidence type="ECO:0000256" key="3">
    <source>
        <dbReference type="ARBA" id="ARBA00022679"/>
    </source>
</evidence>
<keyword evidence="13" id="KW-1185">Reference proteome</keyword>
<evidence type="ECO:0000259" key="11">
    <source>
        <dbReference type="PROSITE" id="PS50032"/>
    </source>
</evidence>
<keyword evidence="6" id="KW-0067">ATP-binding</keyword>
<accession>A0A367IYS2</accession>
<feature type="compositionally biased region" description="Acidic residues" evidence="9">
    <location>
        <begin position="577"/>
        <end position="588"/>
    </location>
</feature>
<keyword evidence="2" id="KW-0723">Serine/threonine-protein kinase</keyword>
<dbReference type="PROSITE" id="PS00108">
    <property type="entry name" value="PROTEIN_KINASE_ST"/>
    <property type="match status" value="1"/>
</dbReference>
<dbReference type="InterPro" id="IPR001772">
    <property type="entry name" value="KA1_dom"/>
</dbReference>
<dbReference type="EC" id="2.7.11.1" evidence="1"/>
<dbReference type="PROSITE" id="PS50032">
    <property type="entry name" value="KA1"/>
    <property type="match status" value="1"/>
</dbReference>
<dbReference type="InterPro" id="IPR028375">
    <property type="entry name" value="KA1/Ssp2_C"/>
</dbReference>
<dbReference type="Proteomes" id="UP000253551">
    <property type="component" value="Unassembled WGS sequence"/>
</dbReference>
<dbReference type="InterPro" id="IPR008271">
    <property type="entry name" value="Ser/Thr_kinase_AS"/>
</dbReference>
<dbReference type="EMBL" id="PJQM01004964">
    <property type="protein sequence ID" value="RCH82827.1"/>
    <property type="molecule type" value="Genomic_DNA"/>
</dbReference>
<dbReference type="SUPFAM" id="SSF56112">
    <property type="entry name" value="Protein kinase-like (PK-like)"/>
    <property type="match status" value="1"/>
</dbReference>
<comment type="catalytic activity">
    <reaction evidence="8">
        <text>L-seryl-[protein] + ATP = O-phospho-L-seryl-[protein] + ADP + H(+)</text>
        <dbReference type="Rhea" id="RHEA:17989"/>
        <dbReference type="Rhea" id="RHEA-COMP:9863"/>
        <dbReference type="Rhea" id="RHEA-COMP:11604"/>
        <dbReference type="ChEBI" id="CHEBI:15378"/>
        <dbReference type="ChEBI" id="CHEBI:29999"/>
        <dbReference type="ChEBI" id="CHEBI:30616"/>
        <dbReference type="ChEBI" id="CHEBI:83421"/>
        <dbReference type="ChEBI" id="CHEBI:456216"/>
        <dbReference type="EC" id="2.7.11.1"/>
    </reaction>
</comment>
<dbReference type="PANTHER" id="PTHR24346:SF110">
    <property type="entry name" value="NON-SPECIFIC SERINE_THREONINE PROTEIN KINASE"/>
    <property type="match status" value="1"/>
</dbReference>
<keyword evidence="3" id="KW-0808">Transferase</keyword>
<keyword evidence="5" id="KW-0418">Kinase</keyword>
<feature type="region of interest" description="Disordered" evidence="9">
    <location>
        <begin position="576"/>
        <end position="606"/>
    </location>
</feature>
<evidence type="ECO:0000256" key="2">
    <source>
        <dbReference type="ARBA" id="ARBA00022527"/>
    </source>
</evidence>
<dbReference type="Pfam" id="PF00069">
    <property type="entry name" value="Pkinase"/>
    <property type="match status" value="1"/>
</dbReference>
<evidence type="ECO:0000256" key="1">
    <source>
        <dbReference type="ARBA" id="ARBA00012513"/>
    </source>
</evidence>
<feature type="domain" description="Protein kinase" evidence="10">
    <location>
        <begin position="1"/>
        <end position="209"/>
    </location>
</feature>
<feature type="compositionally biased region" description="Basic residues" evidence="9">
    <location>
        <begin position="357"/>
        <end position="371"/>
    </location>
</feature>
<gene>
    <name evidence="12" type="ORF">CU098_005233</name>
</gene>
<proteinExistence type="predicted"/>
<dbReference type="GO" id="GO:0106310">
    <property type="term" value="F:protein serine kinase activity"/>
    <property type="evidence" value="ECO:0007669"/>
    <property type="project" value="RHEA"/>
</dbReference>
<keyword evidence="4" id="KW-0547">Nucleotide-binding</keyword>
<organism evidence="12 13">
    <name type="scientific">Rhizopus stolonifer</name>
    <name type="common">Rhizopus nigricans</name>
    <dbReference type="NCBI Taxonomy" id="4846"/>
    <lineage>
        <taxon>Eukaryota</taxon>
        <taxon>Fungi</taxon>
        <taxon>Fungi incertae sedis</taxon>
        <taxon>Mucoromycota</taxon>
        <taxon>Mucoromycotina</taxon>
        <taxon>Mucoromycetes</taxon>
        <taxon>Mucorales</taxon>
        <taxon>Mucorineae</taxon>
        <taxon>Rhizopodaceae</taxon>
        <taxon>Rhizopus</taxon>
    </lineage>
</organism>
<dbReference type="GO" id="GO:0035556">
    <property type="term" value="P:intracellular signal transduction"/>
    <property type="evidence" value="ECO:0007669"/>
    <property type="project" value="TreeGrafter"/>
</dbReference>